<feature type="coiled-coil region" evidence="1">
    <location>
        <begin position="10"/>
        <end position="44"/>
    </location>
</feature>
<dbReference type="Proteomes" id="UP000309550">
    <property type="component" value="Unassembled WGS sequence"/>
</dbReference>
<dbReference type="EMBL" id="VANS01000001">
    <property type="protein sequence ID" value="TMM54304.1"/>
    <property type="molecule type" value="Genomic_DNA"/>
</dbReference>
<comment type="caution">
    <text evidence="2">The sequence shown here is derived from an EMBL/GenBank/DDBJ whole genome shotgun (WGS) entry which is preliminary data.</text>
</comment>
<gene>
    <name evidence="2" type="ORF">FDT80_01525</name>
</gene>
<keyword evidence="3" id="KW-1185">Reference proteome</keyword>
<organism evidence="2 3">
    <name type="scientific">Sulfitobacter sabulilitoris</name>
    <dbReference type="NCBI Taxonomy" id="2562655"/>
    <lineage>
        <taxon>Bacteria</taxon>
        <taxon>Pseudomonadati</taxon>
        <taxon>Pseudomonadota</taxon>
        <taxon>Alphaproteobacteria</taxon>
        <taxon>Rhodobacterales</taxon>
        <taxon>Roseobacteraceae</taxon>
        <taxon>Sulfitobacter</taxon>
    </lineage>
</organism>
<accession>A0A5S3PIS8</accession>
<proteinExistence type="predicted"/>
<keyword evidence="1" id="KW-0175">Coiled coil</keyword>
<evidence type="ECO:0000313" key="3">
    <source>
        <dbReference type="Proteomes" id="UP000309550"/>
    </source>
</evidence>
<dbReference type="OrthoDB" id="7873197at2"/>
<sequence length="114" mass="12327">MTLITPEKVALETEGLLASVQDAIRELRQELEDLKKRVRAGDGIDATRDGRTVASANQLLTTCLKVETSLAECRNKTSGIAQGGYALDLDRARVEIGCQLDRLRCTAPSGTVPE</sequence>
<protein>
    <submittedName>
        <fullName evidence="2">Uncharacterized protein</fullName>
    </submittedName>
</protein>
<evidence type="ECO:0000313" key="2">
    <source>
        <dbReference type="EMBL" id="TMM54304.1"/>
    </source>
</evidence>
<name>A0A5S3PIS8_9RHOB</name>
<dbReference type="RefSeq" id="WP_138660476.1">
    <property type="nucleotide sequence ID" value="NZ_VANS01000001.1"/>
</dbReference>
<evidence type="ECO:0000256" key="1">
    <source>
        <dbReference type="SAM" id="Coils"/>
    </source>
</evidence>
<reference evidence="2 3" key="1">
    <citation type="submission" date="2019-05" db="EMBL/GenBank/DDBJ databases">
        <title>Sulfitobacter sabulilitoris sp. nov., isolated from a marine sand.</title>
        <authorList>
            <person name="Yoon J.-H."/>
        </authorList>
    </citation>
    <scope>NUCLEOTIDE SEQUENCE [LARGE SCALE GENOMIC DNA]</scope>
    <source>
        <strain evidence="2 3">HSMS-29</strain>
    </source>
</reference>
<dbReference type="AlphaFoldDB" id="A0A5S3PIS8"/>